<feature type="transmembrane region" description="Helical" evidence="2">
    <location>
        <begin position="143"/>
        <end position="168"/>
    </location>
</feature>
<reference evidence="3 4" key="1">
    <citation type="journal article" date="2018" name="Mol. Biol. Evol.">
        <title>Broad Genomic Sampling Reveals a Smut Pathogenic Ancestry of the Fungal Clade Ustilaginomycotina.</title>
        <authorList>
            <person name="Kijpornyongpan T."/>
            <person name="Mondo S.J."/>
            <person name="Barry K."/>
            <person name="Sandor L."/>
            <person name="Lee J."/>
            <person name="Lipzen A."/>
            <person name="Pangilinan J."/>
            <person name="LaButti K."/>
            <person name="Hainaut M."/>
            <person name="Henrissat B."/>
            <person name="Grigoriev I.V."/>
            <person name="Spatafora J.W."/>
            <person name="Aime M.C."/>
        </authorList>
    </citation>
    <scope>NUCLEOTIDE SEQUENCE [LARGE SCALE GENOMIC DNA]</scope>
    <source>
        <strain evidence="3 4">MCA 4198</strain>
    </source>
</reference>
<feature type="transmembrane region" description="Helical" evidence="2">
    <location>
        <begin position="246"/>
        <end position="265"/>
    </location>
</feature>
<feature type="transmembrane region" description="Helical" evidence="2">
    <location>
        <begin position="22"/>
        <end position="46"/>
    </location>
</feature>
<keyword evidence="4" id="KW-1185">Reference proteome</keyword>
<dbReference type="AlphaFoldDB" id="A0A316YEE5"/>
<gene>
    <name evidence="3" type="ORF">FA10DRAFT_262378</name>
</gene>
<evidence type="ECO:0000313" key="3">
    <source>
        <dbReference type="EMBL" id="PWN87950.1"/>
    </source>
</evidence>
<protein>
    <submittedName>
        <fullName evidence="3">Uncharacterized protein</fullName>
    </submittedName>
</protein>
<organism evidence="3 4">
    <name type="scientific">Acaromyces ingoldii</name>
    <dbReference type="NCBI Taxonomy" id="215250"/>
    <lineage>
        <taxon>Eukaryota</taxon>
        <taxon>Fungi</taxon>
        <taxon>Dikarya</taxon>
        <taxon>Basidiomycota</taxon>
        <taxon>Ustilaginomycotina</taxon>
        <taxon>Exobasidiomycetes</taxon>
        <taxon>Exobasidiales</taxon>
        <taxon>Cryptobasidiaceae</taxon>
        <taxon>Acaromyces</taxon>
    </lineage>
</organism>
<feature type="compositionally biased region" description="Low complexity" evidence="1">
    <location>
        <begin position="305"/>
        <end position="328"/>
    </location>
</feature>
<evidence type="ECO:0000313" key="4">
    <source>
        <dbReference type="Proteomes" id="UP000245768"/>
    </source>
</evidence>
<dbReference type="Proteomes" id="UP000245768">
    <property type="component" value="Unassembled WGS sequence"/>
</dbReference>
<sequence length="411" mass="44640">MEGYDHDAWTGELGTRETMLSAYRLAAVSSAFLNVSLFLAGAYILLSAPARLRSPVFGIHMAAFACTIVYFVLKLVFGYLEIRERLARQPDGTFDASLNRSLAQLDVVNSFLSLFAPLVAESSLLFKLAAFYPAWSTRPLKRVLVLGPFALALLLRFVASLLAIWHGVHFYLLPVERKGSSFYLSGPYGLAIIRFVDAFLQLASCLYASGAIDAATGVSLQPECRSACRAVDAPLWRHLRFFIESVLMSFVPPLICQIIIVASAFTPTVAAARANTYGILFNVVMALCFSILATTWSSIRDATPSQISSSSSSSSSRRHISTSTSLRPSSRDRPPPPPAESKSIIAAVLDRAGITSRDGAESEEEMEVVQSITSTSSAGEGEGHAPRFPHKGTSEWRRSTAAAPRLHDHSL</sequence>
<feature type="transmembrane region" description="Helical" evidence="2">
    <location>
        <begin position="277"/>
        <end position="299"/>
    </location>
</feature>
<dbReference type="OrthoDB" id="2548432at2759"/>
<dbReference type="GeneID" id="37042035"/>
<accession>A0A316YEE5</accession>
<evidence type="ECO:0000256" key="1">
    <source>
        <dbReference type="SAM" id="MobiDB-lite"/>
    </source>
</evidence>
<keyword evidence="2" id="KW-0472">Membrane</keyword>
<dbReference type="EMBL" id="KZ819639">
    <property type="protein sequence ID" value="PWN87950.1"/>
    <property type="molecule type" value="Genomic_DNA"/>
</dbReference>
<feature type="region of interest" description="Disordered" evidence="1">
    <location>
        <begin position="303"/>
        <end position="411"/>
    </location>
</feature>
<keyword evidence="2" id="KW-0812">Transmembrane</keyword>
<proteinExistence type="predicted"/>
<feature type="transmembrane region" description="Helical" evidence="2">
    <location>
        <begin position="58"/>
        <end position="80"/>
    </location>
</feature>
<name>A0A316YEE5_9BASI</name>
<evidence type="ECO:0000256" key="2">
    <source>
        <dbReference type="SAM" id="Phobius"/>
    </source>
</evidence>
<dbReference type="InParanoid" id="A0A316YEE5"/>
<keyword evidence="2" id="KW-1133">Transmembrane helix</keyword>
<dbReference type="RefSeq" id="XP_025375148.1">
    <property type="nucleotide sequence ID" value="XM_025520119.1"/>
</dbReference>